<keyword evidence="1" id="KW-1133">Transmembrane helix</keyword>
<dbReference type="Proteomes" id="UP000275256">
    <property type="component" value="Unassembled WGS sequence"/>
</dbReference>
<evidence type="ECO:0000256" key="1">
    <source>
        <dbReference type="SAM" id="Phobius"/>
    </source>
</evidence>
<dbReference type="SUPFAM" id="SSF52833">
    <property type="entry name" value="Thioredoxin-like"/>
    <property type="match status" value="1"/>
</dbReference>
<dbReference type="EMBL" id="REFW01000002">
    <property type="protein sequence ID" value="RMB59964.1"/>
    <property type="molecule type" value="Genomic_DNA"/>
</dbReference>
<comment type="caution">
    <text evidence="2">The sequence shown here is derived from an EMBL/GenBank/DDBJ whole genome shotgun (WGS) entry which is preliminary data.</text>
</comment>
<evidence type="ECO:0000313" key="2">
    <source>
        <dbReference type="EMBL" id="RMB59964.1"/>
    </source>
</evidence>
<reference evidence="2 3" key="1">
    <citation type="submission" date="2018-10" db="EMBL/GenBank/DDBJ databases">
        <title>Tessaracoccus antarcticuss sp. nov., isolated from sediment.</title>
        <authorList>
            <person name="Zhou L.Y."/>
            <person name="Du Z.J."/>
        </authorList>
    </citation>
    <scope>NUCLEOTIDE SEQUENCE [LARGE SCALE GENOMIC DNA]</scope>
    <source>
        <strain evidence="2 3">JDX10</strain>
    </source>
</reference>
<proteinExistence type="predicted"/>
<organism evidence="2 3">
    <name type="scientific">Tessaracoccus antarcticus</name>
    <dbReference type="NCBI Taxonomy" id="2479848"/>
    <lineage>
        <taxon>Bacteria</taxon>
        <taxon>Bacillati</taxon>
        <taxon>Actinomycetota</taxon>
        <taxon>Actinomycetes</taxon>
        <taxon>Propionibacteriales</taxon>
        <taxon>Propionibacteriaceae</taxon>
        <taxon>Tessaracoccus</taxon>
    </lineage>
</organism>
<evidence type="ECO:0008006" key="4">
    <source>
        <dbReference type="Google" id="ProtNLM"/>
    </source>
</evidence>
<keyword evidence="1" id="KW-0812">Transmembrane</keyword>
<keyword evidence="1" id="KW-0472">Membrane</keyword>
<keyword evidence="3" id="KW-1185">Reference proteome</keyword>
<name>A0A3M0G549_9ACTN</name>
<dbReference type="Gene3D" id="3.40.30.10">
    <property type="entry name" value="Glutaredoxin"/>
    <property type="match status" value="1"/>
</dbReference>
<dbReference type="AlphaFoldDB" id="A0A3M0G549"/>
<dbReference type="InterPro" id="IPR036249">
    <property type="entry name" value="Thioredoxin-like_sf"/>
</dbReference>
<feature type="transmembrane region" description="Helical" evidence="1">
    <location>
        <begin position="25"/>
        <end position="42"/>
    </location>
</feature>
<sequence>MSKLVVIVALFVAIIAILARGTSLWWVAALTVVGAGLVAFTFRRGRHTPWATARGHVASGHAVVFWKPGCVFCERLLLAMGKDDRITWVNVWADKDANAEVRRLNGGDELTPTALVGERVLRNPSAQDMIEYLSAGQRP</sequence>
<gene>
    <name evidence="2" type="ORF">EAX62_09570</name>
</gene>
<accession>A0A3M0G549</accession>
<protein>
    <recommendedName>
        <fullName evidence="4">Glutaredoxin domain-containing protein</fullName>
    </recommendedName>
</protein>
<evidence type="ECO:0000313" key="3">
    <source>
        <dbReference type="Proteomes" id="UP000275256"/>
    </source>
</evidence>